<dbReference type="EMBL" id="CP058910">
    <property type="protein sequence ID" value="QLH77894.1"/>
    <property type="molecule type" value="Genomic_DNA"/>
</dbReference>
<proteinExistence type="predicted"/>
<dbReference type="Proteomes" id="UP000509667">
    <property type="component" value="Chromosome"/>
</dbReference>
<keyword evidence="3" id="KW-0808">Transferase</keyword>
<dbReference type="RefSeq" id="WP_179907818.1">
    <property type="nucleotide sequence ID" value="NZ_CP058910.1"/>
</dbReference>
<dbReference type="InterPro" id="IPR001296">
    <property type="entry name" value="Glyco_trans_1"/>
</dbReference>
<dbReference type="CDD" id="cd03801">
    <property type="entry name" value="GT4_PimA-like"/>
    <property type="match status" value="1"/>
</dbReference>
<evidence type="ECO:0000259" key="2">
    <source>
        <dbReference type="Pfam" id="PF13439"/>
    </source>
</evidence>
<gene>
    <name evidence="3" type="ORF">HZS55_11555</name>
</gene>
<dbReference type="PANTHER" id="PTHR12526:SF636">
    <property type="entry name" value="BLL3647 PROTEIN"/>
    <property type="match status" value="1"/>
</dbReference>
<dbReference type="AlphaFoldDB" id="A0A7D5TP49"/>
<evidence type="ECO:0000259" key="1">
    <source>
        <dbReference type="Pfam" id="PF00534"/>
    </source>
</evidence>
<dbReference type="PANTHER" id="PTHR12526">
    <property type="entry name" value="GLYCOSYLTRANSFERASE"/>
    <property type="match status" value="1"/>
</dbReference>
<keyword evidence="4" id="KW-1185">Reference proteome</keyword>
<accession>A0A7D5TP49</accession>
<sequence>MSRSGGGGDRDSVLLVHHREISSPYSATVPHYLSRKLSASHTVHVLSRRFSDRDEDGEFPDDVAHHELSTGEVPIISGLLFLVASTLYAVALGARYRFDAVYAFQQTIIQGWLAARAGGSRFVVGLQSVPVRQKRDLSNAAHERLSIRKRARIAVKANYAWAVGRLLDRTTEVVCLTDGIRETTELEYGVDLSEAAVIGMGVDTDRFAVDSTREPARGPDDTWVVTYVGSIGPPRGLEHVLDAVAATDRDVEFRVAGGGDDDYMASLRERARELGIDDRVTWLGIVPHEEIPDVLADSDVAVSSLADIESYRISFPAKLLEYMASGTPVVATDIPAHRRLIDDGENGLLYDGTAEGLVDTLDGVIDGEADARVLGRAARTTAEAHDWDAVVAEHETVLFDRTVRRPRSAPVPA</sequence>
<feature type="domain" description="Glycosyltransferase subfamily 4-like N-terminal" evidence="2">
    <location>
        <begin position="28"/>
        <end position="206"/>
    </location>
</feature>
<organism evidence="3 4">
    <name type="scientific">Halosimplex rubrum</name>
    <dbReference type="NCBI Taxonomy" id="869889"/>
    <lineage>
        <taxon>Archaea</taxon>
        <taxon>Methanobacteriati</taxon>
        <taxon>Methanobacteriota</taxon>
        <taxon>Stenosarchaea group</taxon>
        <taxon>Halobacteria</taxon>
        <taxon>Halobacteriales</taxon>
        <taxon>Haloarculaceae</taxon>
        <taxon>Halosimplex</taxon>
    </lineage>
</organism>
<dbReference type="GeneID" id="56078508"/>
<evidence type="ECO:0000313" key="3">
    <source>
        <dbReference type="EMBL" id="QLH77894.1"/>
    </source>
</evidence>
<dbReference type="Pfam" id="PF00534">
    <property type="entry name" value="Glycos_transf_1"/>
    <property type="match status" value="1"/>
</dbReference>
<protein>
    <submittedName>
        <fullName evidence="3">Glycosyltransferase family 4 protein</fullName>
    </submittedName>
</protein>
<feature type="domain" description="Glycosyl transferase family 1" evidence="1">
    <location>
        <begin position="214"/>
        <end position="380"/>
    </location>
</feature>
<evidence type="ECO:0000313" key="4">
    <source>
        <dbReference type="Proteomes" id="UP000509667"/>
    </source>
</evidence>
<dbReference type="InterPro" id="IPR028098">
    <property type="entry name" value="Glyco_trans_4-like_N"/>
</dbReference>
<dbReference type="Pfam" id="PF13439">
    <property type="entry name" value="Glyco_transf_4"/>
    <property type="match status" value="1"/>
</dbReference>
<dbReference type="SUPFAM" id="SSF53756">
    <property type="entry name" value="UDP-Glycosyltransferase/glycogen phosphorylase"/>
    <property type="match status" value="1"/>
</dbReference>
<dbReference type="KEGG" id="hrr:HZS55_11555"/>
<dbReference type="Gene3D" id="3.40.50.2000">
    <property type="entry name" value="Glycogen Phosphorylase B"/>
    <property type="match status" value="2"/>
</dbReference>
<dbReference type="GO" id="GO:0016757">
    <property type="term" value="F:glycosyltransferase activity"/>
    <property type="evidence" value="ECO:0007669"/>
    <property type="project" value="TreeGrafter"/>
</dbReference>
<name>A0A7D5TP49_9EURY</name>
<reference evidence="3 4" key="1">
    <citation type="submission" date="2020-07" db="EMBL/GenBank/DDBJ databases">
        <title>Halosimplex pelagicum sp. nov. and Halosimplex rubrum sp. nov., isolated from salted brown alga Laminaria, and emended description of the genus Halosimplex.</title>
        <authorList>
            <person name="Cui H."/>
        </authorList>
    </citation>
    <scope>NUCLEOTIDE SEQUENCE [LARGE SCALE GENOMIC DNA]</scope>
    <source>
        <strain evidence="3 4">R27</strain>
    </source>
</reference>
<dbReference type="OrthoDB" id="132546at2157"/>